<dbReference type="AlphaFoldDB" id="X0X0E9"/>
<dbReference type="EMBL" id="BARS01046517">
    <property type="protein sequence ID" value="GAG30153.1"/>
    <property type="molecule type" value="Genomic_DNA"/>
</dbReference>
<feature type="non-terminal residue" evidence="1">
    <location>
        <position position="1"/>
    </location>
</feature>
<reference evidence="1" key="1">
    <citation type="journal article" date="2014" name="Front. Microbiol.">
        <title>High frequency of phylogenetically diverse reductive dehalogenase-homologous genes in deep subseafloor sedimentary metagenomes.</title>
        <authorList>
            <person name="Kawai M."/>
            <person name="Futagami T."/>
            <person name="Toyoda A."/>
            <person name="Takaki Y."/>
            <person name="Nishi S."/>
            <person name="Hori S."/>
            <person name="Arai W."/>
            <person name="Tsubouchi T."/>
            <person name="Morono Y."/>
            <person name="Uchiyama I."/>
            <person name="Ito T."/>
            <person name="Fujiyama A."/>
            <person name="Inagaki F."/>
            <person name="Takami H."/>
        </authorList>
    </citation>
    <scope>NUCLEOTIDE SEQUENCE</scope>
    <source>
        <strain evidence="1">Expedition CK06-06</strain>
    </source>
</reference>
<name>X0X0E9_9ZZZZ</name>
<comment type="caution">
    <text evidence="1">The sequence shown here is derived from an EMBL/GenBank/DDBJ whole genome shotgun (WGS) entry which is preliminary data.</text>
</comment>
<accession>X0X0E9</accession>
<evidence type="ECO:0000313" key="1">
    <source>
        <dbReference type="EMBL" id="GAG30153.1"/>
    </source>
</evidence>
<feature type="non-terminal residue" evidence="1">
    <location>
        <position position="246"/>
    </location>
</feature>
<proteinExistence type="predicted"/>
<sequence>TQYANEILAVWEKKYPELNTLREKYIADLEALDEQAAADKIKLVEDTQAQVLETTQDYMGQRRDLTLTEVEFIARTEEEASEEIQGIHIERTAILLRAEKWFQDLWAASSEEHHEDEIEKERTFWDDFVDVVKDSAADISKEMRSMWDKLKSMAKNALGDTLNNLFDHFIDSRRLANEHADRMLEIENDYNRDAADLQDSRQDNFEDAELTYQRRVEDIETTYRRALQGITSDDTEERARIEKRYR</sequence>
<gene>
    <name evidence="1" type="ORF">S01H1_70013</name>
</gene>
<protein>
    <submittedName>
        <fullName evidence="1">Uncharacterized protein</fullName>
    </submittedName>
</protein>
<organism evidence="1">
    <name type="scientific">marine sediment metagenome</name>
    <dbReference type="NCBI Taxonomy" id="412755"/>
    <lineage>
        <taxon>unclassified sequences</taxon>
        <taxon>metagenomes</taxon>
        <taxon>ecological metagenomes</taxon>
    </lineage>
</organism>